<organism evidence="1 2">
    <name type="scientific">Fimbriimonas ginsengisoli</name>
    <dbReference type="NCBI Taxonomy" id="1005039"/>
    <lineage>
        <taxon>Bacteria</taxon>
        <taxon>Bacillati</taxon>
        <taxon>Armatimonadota</taxon>
        <taxon>Fimbriimonadia</taxon>
        <taxon>Fimbriimonadales</taxon>
        <taxon>Fimbriimonadaceae</taxon>
        <taxon>Fimbriimonas</taxon>
    </lineage>
</organism>
<accession>A0A931PT53</accession>
<evidence type="ECO:0008006" key="3">
    <source>
        <dbReference type="Google" id="ProtNLM"/>
    </source>
</evidence>
<gene>
    <name evidence="1" type="ORF">HYR64_02715</name>
</gene>
<dbReference type="AlphaFoldDB" id="A0A931PT53"/>
<protein>
    <recommendedName>
        <fullName evidence="3">DUF1573 domain-containing protein</fullName>
    </recommendedName>
</protein>
<name>A0A931PT53_FIMGI</name>
<dbReference type="Proteomes" id="UP000727962">
    <property type="component" value="Unassembled WGS sequence"/>
</dbReference>
<sequence length="540" mass="58296">MLAPLLLLAGHAFQGLSAPELGPMVSPGSAALFHQLVIGIEEDLQAGQFSRAATKARLLPGTAITIRWDATNAPSDLRESYEEARDAAIKQWRQNIPQLDLKLVQARADIKISFEPLLAKAPGETYPAGAALFFSDSKSEPRLEAVIGLKRGVERRATTEREVGNSVLYAIGAYLGVERTTSYGGALAYIDVPTSVPARVMAHEVFVANTNLHVASELEAAIKAHRRLTPARPGLFLEPEQIDLPETLQGERAPFSLQVNNRGNSPLSLQVAGDCSCVHVSGGGVIASHESTLIRGEVDTSELSGQFHRRVILTSNDPNHPVLGASVRVNVRPAYRILSSQPKVVIIGDQGADLEAYLVIEPGIKITPLSVRLDGLKGKVTYEPWSGNLADPDRKEPARPREGYLFRIHVDPTDFGVSAQIGIAVATDNPKFPVLRRGFGIQRGIAVSPDELYLGEVGAKARPFSFLVSRPGHPFRLLSASSDTPYLKVGKLPTDSKDEFKLSVSYLGHALPGPIRASILLTTDEPTQRTVVLRVSGEAR</sequence>
<dbReference type="Gene3D" id="2.60.40.10">
    <property type="entry name" value="Immunoglobulins"/>
    <property type="match status" value="1"/>
</dbReference>
<proteinExistence type="predicted"/>
<evidence type="ECO:0000313" key="1">
    <source>
        <dbReference type="EMBL" id="MBI1755999.1"/>
    </source>
</evidence>
<dbReference type="EMBL" id="JACOSL010000019">
    <property type="protein sequence ID" value="MBI1755999.1"/>
    <property type="molecule type" value="Genomic_DNA"/>
</dbReference>
<dbReference type="InterPro" id="IPR013783">
    <property type="entry name" value="Ig-like_fold"/>
</dbReference>
<evidence type="ECO:0000313" key="2">
    <source>
        <dbReference type="Proteomes" id="UP000727962"/>
    </source>
</evidence>
<reference evidence="1" key="1">
    <citation type="submission" date="2020-07" db="EMBL/GenBank/DDBJ databases">
        <title>Huge and variable diversity of episymbiotic CPR bacteria and DPANN archaea in groundwater ecosystems.</title>
        <authorList>
            <person name="He C.Y."/>
            <person name="Keren R."/>
            <person name="Whittaker M."/>
            <person name="Farag I.F."/>
            <person name="Doudna J."/>
            <person name="Cate J.H.D."/>
            <person name="Banfield J.F."/>
        </authorList>
    </citation>
    <scope>NUCLEOTIDE SEQUENCE</scope>
    <source>
        <strain evidence="1">NC_groundwater_17_Pr7_B-0.1um_64_12</strain>
    </source>
</reference>
<comment type="caution">
    <text evidence="1">The sequence shown here is derived from an EMBL/GenBank/DDBJ whole genome shotgun (WGS) entry which is preliminary data.</text>
</comment>